<dbReference type="Gene3D" id="2.40.10.340">
    <property type="entry name" value="Rod shape-determining protein MreC, domain 1"/>
    <property type="match status" value="1"/>
</dbReference>
<evidence type="ECO:0000256" key="5">
    <source>
        <dbReference type="PIRNR" id="PIRNR038471"/>
    </source>
</evidence>
<evidence type="ECO:0000256" key="1">
    <source>
        <dbReference type="ARBA" id="ARBA00009369"/>
    </source>
</evidence>
<sequence length="300" mass="33748">MSFLRKKRLFILLIGFIFFVALIGFSLRDRENLTNVEEFVNDTVGWAQGIIHAPINFITDIIGNIDDFKDTYNENRILKEKLAEYKGLIYEVQELKEENEDLRNTLDLKDDDNIRDYTPIQATVMSRSPERWIEQVTINKGSNDGVEANMAVRTPEGMIGKVLKASPNTSTVQLLTGFDQFNRISGKVSRGGKGKDKDIFGMIEGFDKESKSLVFRIIEESEKDLKEGELVISSGMGGVFPSGLVIGTVKEVVPDQYGLTKTALVEPAANMYDMNQVIVVDRSVQEDLKTDEETTEEEGE</sequence>
<accession>A0A941IC19</accession>
<dbReference type="InterPro" id="IPR007221">
    <property type="entry name" value="MreC"/>
</dbReference>
<keyword evidence="7" id="KW-1133">Transmembrane helix</keyword>
<gene>
    <name evidence="9" type="primary">mreC</name>
    <name evidence="9" type="ORF">KCX74_12965</name>
</gene>
<dbReference type="Gene3D" id="2.40.10.350">
    <property type="entry name" value="Rod shape-determining protein MreC, domain 2"/>
    <property type="match status" value="1"/>
</dbReference>
<reference evidence="9" key="1">
    <citation type="submission" date="2021-04" db="EMBL/GenBank/DDBJ databases">
        <title>Isolation and polyphasic classification of algal microorganism.</title>
        <authorList>
            <person name="Wang S."/>
        </authorList>
    </citation>
    <scope>NUCLEOTIDE SEQUENCE</scope>
    <source>
        <strain evidence="9">720a</strain>
    </source>
</reference>
<dbReference type="InterPro" id="IPR042177">
    <property type="entry name" value="Cell/Rod_1"/>
</dbReference>
<feature type="coiled-coil region" evidence="6">
    <location>
        <begin position="78"/>
        <end position="112"/>
    </location>
</feature>
<evidence type="ECO:0000256" key="3">
    <source>
        <dbReference type="ARBA" id="ARBA00022960"/>
    </source>
</evidence>
<organism evidence="9 10">
    <name type="scientific">Virgibacillus salarius</name>
    <dbReference type="NCBI Taxonomy" id="447199"/>
    <lineage>
        <taxon>Bacteria</taxon>
        <taxon>Bacillati</taxon>
        <taxon>Bacillota</taxon>
        <taxon>Bacilli</taxon>
        <taxon>Bacillales</taxon>
        <taxon>Bacillaceae</taxon>
        <taxon>Virgibacillus</taxon>
    </lineage>
</organism>
<evidence type="ECO:0000259" key="8">
    <source>
        <dbReference type="Pfam" id="PF04085"/>
    </source>
</evidence>
<dbReference type="NCBIfam" id="TIGR00219">
    <property type="entry name" value="mreC"/>
    <property type="match status" value="1"/>
</dbReference>
<dbReference type="Pfam" id="PF04085">
    <property type="entry name" value="MreC"/>
    <property type="match status" value="1"/>
</dbReference>
<dbReference type="InterPro" id="IPR055342">
    <property type="entry name" value="MreC_beta-barrel_core"/>
</dbReference>
<dbReference type="AlphaFoldDB" id="A0A941IC19"/>
<keyword evidence="7" id="KW-0812">Transmembrane</keyword>
<evidence type="ECO:0000256" key="7">
    <source>
        <dbReference type="SAM" id="Phobius"/>
    </source>
</evidence>
<protein>
    <recommendedName>
        <fullName evidence="2 5">Cell shape-determining protein MreC</fullName>
    </recommendedName>
    <alternativeName>
        <fullName evidence="4 5">Cell shape protein MreC</fullName>
    </alternativeName>
</protein>
<evidence type="ECO:0000313" key="9">
    <source>
        <dbReference type="EMBL" id="MBR7796952.1"/>
    </source>
</evidence>
<dbReference type="PANTHER" id="PTHR34138">
    <property type="entry name" value="CELL SHAPE-DETERMINING PROTEIN MREC"/>
    <property type="match status" value="1"/>
</dbReference>
<feature type="domain" description="Rod shape-determining protein MreC beta-barrel core" evidence="8">
    <location>
        <begin position="124"/>
        <end position="280"/>
    </location>
</feature>
<name>A0A941IC19_9BACI</name>
<dbReference type="RefSeq" id="WP_121605376.1">
    <property type="nucleotide sequence ID" value="NZ_CP115959.1"/>
</dbReference>
<keyword evidence="3 5" id="KW-0133">Cell shape</keyword>
<keyword evidence="10" id="KW-1185">Reference proteome</keyword>
<evidence type="ECO:0000313" key="10">
    <source>
        <dbReference type="Proteomes" id="UP000675284"/>
    </source>
</evidence>
<comment type="caution">
    <text evidence="9">The sequence shown here is derived from an EMBL/GenBank/DDBJ whole genome shotgun (WGS) entry which is preliminary data.</text>
</comment>
<dbReference type="GO" id="GO:0008360">
    <property type="term" value="P:regulation of cell shape"/>
    <property type="evidence" value="ECO:0007669"/>
    <property type="project" value="UniProtKB-KW"/>
</dbReference>
<keyword evidence="6" id="KW-0175">Coiled coil</keyword>
<keyword evidence="7" id="KW-0472">Membrane</keyword>
<feature type="transmembrane region" description="Helical" evidence="7">
    <location>
        <begin position="9"/>
        <end position="27"/>
    </location>
</feature>
<comment type="similarity">
    <text evidence="1 5">Belongs to the MreC family.</text>
</comment>
<evidence type="ECO:0000256" key="4">
    <source>
        <dbReference type="ARBA" id="ARBA00032089"/>
    </source>
</evidence>
<dbReference type="EMBL" id="JAGSOT010000038">
    <property type="protein sequence ID" value="MBR7796952.1"/>
    <property type="molecule type" value="Genomic_DNA"/>
</dbReference>
<dbReference type="Proteomes" id="UP000675284">
    <property type="component" value="Unassembled WGS sequence"/>
</dbReference>
<comment type="function">
    <text evidence="5">Involved in formation and maintenance of cell shape.</text>
</comment>
<dbReference type="InterPro" id="IPR042175">
    <property type="entry name" value="Cell/Rod_MreC_2"/>
</dbReference>
<evidence type="ECO:0000256" key="2">
    <source>
        <dbReference type="ARBA" id="ARBA00013855"/>
    </source>
</evidence>
<dbReference type="PANTHER" id="PTHR34138:SF1">
    <property type="entry name" value="CELL SHAPE-DETERMINING PROTEIN MREC"/>
    <property type="match status" value="1"/>
</dbReference>
<dbReference type="GO" id="GO:0005886">
    <property type="term" value="C:plasma membrane"/>
    <property type="evidence" value="ECO:0007669"/>
    <property type="project" value="TreeGrafter"/>
</dbReference>
<dbReference type="PIRSF" id="PIRSF038471">
    <property type="entry name" value="MreC"/>
    <property type="match status" value="1"/>
</dbReference>
<proteinExistence type="inferred from homology"/>
<evidence type="ECO:0000256" key="6">
    <source>
        <dbReference type="SAM" id="Coils"/>
    </source>
</evidence>